<gene>
    <name evidence="9" type="ORF">HDA39_001661</name>
</gene>
<evidence type="ECO:0000313" key="9">
    <source>
        <dbReference type="EMBL" id="MBB5834927.1"/>
    </source>
</evidence>
<dbReference type="EMBL" id="JACHMY010000001">
    <property type="protein sequence ID" value="MBB5834927.1"/>
    <property type="molecule type" value="Genomic_DNA"/>
</dbReference>
<accession>A0A7W9J4H8</accession>
<comment type="caution">
    <text evidence="9">The sequence shown here is derived from an EMBL/GenBank/DDBJ whole genome shotgun (WGS) entry which is preliminary data.</text>
</comment>
<dbReference type="Pfam" id="PF00528">
    <property type="entry name" value="BPD_transp_1"/>
    <property type="match status" value="1"/>
</dbReference>
<dbReference type="GO" id="GO:0055085">
    <property type="term" value="P:transmembrane transport"/>
    <property type="evidence" value="ECO:0007669"/>
    <property type="project" value="InterPro"/>
</dbReference>
<comment type="similarity">
    <text evidence="7">Belongs to the binding-protein-dependent transport system permease family.</text>
</comment>
<dbReference type="InterPro" id="IPR035906">
    <property type="entry name" value="MetI-like_sf"/>
</dbReference>
<feature type="transmembrane region" description="Helical" evidence="7">
    <location>
        <begin position="113"/>
        <end position="133"/>
    </location>
</feature>
<name>A0A7W9J4H8_9ACTN</name>
<dbReference type="Gene3D" id="1.10.3720.10">
    <property type="entry name" value="MetI-like"/>
    <property type="match status" value="1"/>
</dbReference>
<comment type="subcellular location">
    <subcellularLocation>
        <location evidence="1 7">Cell membrane</location>
        <topology evidence="1 7">Multi-pass membrane protein</topology>
    </subcellularLocation>
</comment>
<evidence type="ECO:0000259" key="8">
    <source>
        <dbReference type="PROSITE" id="PS50928"/>
    </source>
</evidence>
<evidence type="ECO:0000313" key="10">
    <source>
        <dbReference type="Proteomes" id="UP000549971"/>
    </source>
</evidence>
<dbReference type="InterPro" id="IPR000515">
    <property type="entry name" value="MetI-like"/>
</dbReference>
<dbReference type="GO" id="GO:0005886">
    <property type="term" value="C:plasma membrane"/>
    <property type="evidence" value="ECO:0007669"/>
    <property type="project" value="UniProtKB-SubCell"/>
</dbReference>
<evidence type="ECO:0000256" key="4">
    <source>
        <dbReference type="ARBA" id="ARBA00022692"/>
    </source>
</evidence>
<dbReference type="AlphaFoldDB" id="A0A7W9J4H8"/>
<feature type="transmembrane region" description="Helical" evidence="7">
    <location>
        <begin position="218"/>
        <end position="239"/>
    </location>
</feature>
<proteinExistence type="inferred from homology"/>
<evidence type="ECO:0000256" key="7">
    <source>
        <dbReference type="RuleBase" id="RU363032"/>
    </source>
</evidence>
<sequence length="303" mass="33533">MAGRLKQPSPLTTEGRWGVLLALPAIIGFVAFTLAPMIASLVISLTDWTIGGKPSFVGLANYKRMFTADDSFYKSLWATLYYTLGAVPLLLIVAFAVALLLNQPVRGQAVFRVIYYLPAIVPIVANSMLWIWLFNPDFGLLNTVTEKAGLPRSQWIFDESTAIPSLVLMSVWGFGNVAVIFLAGLQGVPRQLYEAISVDGGGTWRKFRHITLPMMTPTIFYSLVTGVIGALQVFVQAAVMTEGGPNDSTLFYIYYLYRTAFTNNEMGYASALAWILFLVIMAVTVVLFRNSSRWVYYEAGSTR</sequence>
<keyword evidence="4 7" id="KW-0812">Transmembrane</keyword>
<dbReference type="CDD" id="cd06261">
    <property type="entry name" value="TM_PBP2"/>
    <property type="match status" value="1"/>
</dbReference>
<keyword evidence="9" id="KW-0762">Sugar transport</keyword>
<dbReference type="PROSITE" id="PS50928">
    <property type="entry name" value="ABC_TM1"/>
    <property type="match status" value="1"/>
</dbReference>
<evidence type="ECO:0000256" key="6">
    <source>
        <dbReference type="ARBA" id="ARBA00023136"/>
    </source>
</evidence>
<keyword evidence="3" id="KW-1003">Cell membrane</keyword>
<feature type="domain" description="ABC transmembrane type-1" evidence="8">
    <location>
        <begin position="76"/>
        <end position="287"/>
    </location>
</feature>
<keyword evidence="2 7" id="KW-0813">Transport</keyword>
<dbReference type="SUPFAM" id="SSF161098">
    <property type="entry name" value="MetI-like"/>
    <property type="match status" value="1"/>
</dbReference>
<dbReference type="RefSeq" id="WP_337925674.1">
    <property type="nucleotide sequence ID" value="NZ_JACHMY010000001.1"/>
</dbReference>
<keyword evidence="10" id="KW-1185">Reference proteome</keyword>
<feature type="transmembrane region" description="Helical" evidence="7">
    <location>
        <begin position="80"/>
        <end position="101"/>
    </location>
</feature>
<reference evidence="9 10" key="1">
    <citation type="submission" date="2020-08" db="EMBL/GenBank/DDBJ databases">
        <title>Sequencing the genomes of 1000 actinobacteria strains.</title>
        <authorList>
            <person name="Klenk H.-P."/>
        </authorList>
    </citation>
    <scope>NUCLEOTIDE SEQUENCE [LARGE SCALE GENOMIC DNA]</scope>
    <source>
        <strain evidence="9 10">DSM 28967</strain>
    </source>
</reference>
<evidence type="ECO:0000256" key="5">
    <source>
        <dbReference type="ARBA" id="ARBA00022989"/>
    </source>
</evidence>
<evidence type="ECO:0000256" key="2">
    <source>
        <dbReference type="ARBA" id="ARBA00022448"/>
    </source>
</evidence>
<dbReference type="PANTHER" id="PTHR30193:SF1">
    <property type="entry name" value="ABC TRANSPORTER PERMEASE PROTEIN YESP-RELATED"/>
    <property type="match status" value="1"/>
</dbReference>
<dbReference type="Proteomes" id="UP000549971">
    <property type="component" value="Unassembled WGS sequence"/>
</dbReference>
<feature type="transmembrane region" description="Helical" evidence="7">
    <location>
        <begin position="162"/>
        <end position="185"/>
    </location>
</feature>
<evidence type="ECO:0000256" key="1">
    <source>
        <dbReference type="ARBA" id="ARBA00004651"/>
    </source>
</evidence>
<feature type="transmembrane region" description="Helical" evidence="7">
    <location>
        <begin position="266"/>
        <end position="288"/>
    </location>
</feature>
<dbReference type="PANTHER" id="PTHR30193">
    <property type="entry name" value="ABC TRANSPORTER PERMEASE PROTEIN"/>
    <property type="match status" value="1"/>
</dbReference>
<organism evidence="9 10">
    <name type="scientific">Kribbella italica</name>
    <dbReference type="NCBI Taxonomy" id="1540520"/>
    <lineage>
        <taxon>Bacteria</taxon>
        <taxon>Bacillati</taxon>
        <taxon>Actinomycetota</taxon>
        <taxon>Actinomycetes</taxon>
        <taxon>Propionibacteriales</taxon>
        <taxon>Kribbellaceae</taxon>
        <taxon>Kribbella</taxon>
    </lineage>
</organism>
<keyword evidence="5 7" id="KW-1133">Transmembrane helix</keyword>
<protein>
    <submittedName>
        <fullName evidence="9">Multiple sugar transport system permease protein</fullName>
    </submittedName>
</protein>
<keyword evidence="6 7" id="KW-0472">Membrane</keyword>
<dbReference type="InterPro" id="IPR051393">
    <property type="entry name" value="ABC_transporter_permease"/>
</dbReference>
<evidence type="ECO:0000256" key="3">
    <source>
        <dbReference type="ARBA" id="ARBA00022475"/>
    </source>
</evidence>
<feature type="transmembrane region" description="Helical" evidence="7">
    <location>
        <begin position="20"/>
        <end position="45"/>
    </location>
</feature>